<comment type="caution">
    <text evidence="2">The sequence shown here is derived from an EMBL/GenBank/DDBJ whole genome shotgun (WGS) entry which is preliminary data.</text>
</comment>
<keyword evidence="3" id="KW-1185">Reference proteome</keyword>
<gene>
    <name evidence="2" type="ORF">CROQUDRAFT_99382</name>
</gene>
<accession>A0A9P6N8I0</accession>
<organism evidence="2 3">
    <name type="scientific">Cronartium quercuum f. sp. fusiforme G11</name>
    <dbReference type="NCBI Taxonomy" id="708437"/>
    <lineage>
        <taxon>Eukaryota</taxon>
        <taxon>Fungi</taxon>
        <taxon>Dikarya</taxon>
        <taxon>Basidiomycota</taxon>
        <taxon>Pucciniomycotina</taxon>
        <taxon>Pucciniomycetes</taxon>
        <taxon>Pucciniales</taxon>
        <taxon>Coleosporiaceae</taxon>
        <taxon>Cronartium</taxon>
    </lineage>
</organism>
<sequence length="97" mass="10863">MYLNTDENHERLVGSPPQQHGFQEEIMLDAQLNPKPSASTSSTPSLYPGFNHLHFPVKLLQPLGFPVKPVESSCYQQAKNNNSINNKIIKTEEDQGT</sequence>
<name>A0A9P6N8I0_9BASI</name>
<reference evidence="2" key="1">
    <citation type="submission" date="2013-11" db="EMBL/GenBank/DDBJ databases">
        <title>Genome sequence of the fusiform rust pathogen reveals effectors for host alternation and coevolution with pine.</title>
        <authorList>
            <consortium name="DOE Joint Genome Institute"/>
            <person name="Smith K."/>
            <person name="Pendleton A."/>
            <person name="Kubisiak T."/>
            <person name="Anderson C."/>
            <person name="Salamov A."/>
            <person name="Aerts A."/>
            <person name="Riley R."/>
            <person name="Clum A."/>
            <person name="Lindquist E."/>
            <person name="Ence D."/>
            <person name="Campbell M."/>
            <person name="Kronenberg Z."/>
            <person name="Feau N."/>
            <person name="Dhillon B."/>
            <person name="Hamelin R."/>
            <person name="Burleigh J."/>
            <person name="Smith J."/>
            <person name="Yandell M."/>
            <person name="Nelson C."/>
            <person name="Grigoriev I."/>
            <person name="Davis J."/>
        </authorList>
    </citation>
    <scope>NUCLEOTIDE SEQUENCE</scope>
    <source>
        <strain evidence="2">G11</strain>
    </source>
</reference>
<dbReference type="EMBL" id="MU167409">
    <property type="protein sequence ID" value="KAG0140967.1"/>
    <property type="molecule type" value="Genomic_DNA"/>
</dbReference>
<evidence type="ECO:0000256" key="1">
    <source>
        <dbReference type="SAM" id="MobiDB-lite"/>
    </source>
</evidence>
<protein>
    <submittedName>
        <fullName evidence="2">Uncharacterized protein</fullName>
    </submittedName>
</protein>
<feature type="region of interest" description="Disordered" evidence="1">
    <location>
        <begin position="1"/>
        <end position="20"/>
    </location>
</feature>
<feature type="compositionally biased region" description="Basic and acidic residues" evidence="1">
    <location>
        <begin position="1"/>
        <end position="12"/>
    </location>
</feature>
<dbReference type="Proteomes" id="UP000886653">
    <property type="component" value="Unassembled WGS sequence"/>
</dbReference>
<evidence type="ECO:0000313" key="2">
    <source>
        <dbReference type="EMBL" id="KAG0140967.1"/>
    </source>
</evidence>
<evidence type="ECO:0000313" key="3">
    <source>
        <dbReference type="Proteomes" id="UP000886653"/>
    </source>
</evidence>
<proteinExistence type="predicted"/>
<dbReference type="AlphaFoldDB" id="A0A9P6N8I0"/>